<accession>A0A369K668</accession>
<proteinExistence type="predicted"/>
<evidence type="ECO:0000313" key="1">
    <source>
        <dbReference type="EMBL" id="RDB29388.1"/>
    </source>
</evidence>
<dbReference type="AlphaFoldDB" id="A0A369K668"/>
<gene>
    <name evidence="1" type="ORF">Hypma_015007</name>
</gene>
<sequence length="246" mass="26763">MRFSEVKAKRDFTHRVEVSRLREFANFSSVCDYQMGPFSSTVIIRFPAAGWIDIGGLEVRRSLYAQSFLTSEPFSLSRVPQKVTQTRSHTLTSPILHTLHFYTADIVQLGTRQIHAYVQRCYAPVALCAFSDGARKSSGLGDMSVDYAPAVDCSFLHCVLSEGAAIDLSVKAHEHVVKLFLASCSIKTCPGENVLSSLSSQPPSSVPAQLVSLPCFHLLSTPTHAHTLNALASSVDHPAGSALPRT</sequence>
<protein>
    <submittedName>
        <fullName evidence="1">Uncharacterized protein</fullName>
    </submittedName>
</protein>
<evidence type="ECO:0000313" key="2">
    <source>
        <dbReference type="Proteomes" id="UP000076154"/>
    </source>
</evidence>
<reference evidence="1" key="1">
    <citation type="submission" date="2018-04" db="EMBL/GenBank/DDBJ databases">
        <title>Whole genome sequencing of Hypsizygus marmoreus.</title>
        <authorList>
            <person name="Choi I.-G."/>
            <person name="Min B."/>
            <person name="Kim J.-G."/>
            <person name="Kim S."/>
            <person name="Oh Y.-L."/>
            <person name="Kong W.-S."/>
            <person name="Park H."/>
            <person name="Jeong J."/>
            <person name="Song E.-S."/>
        </authorList>
    </citation>
    <scope>NUCLEOTIDE SEQUENCE [LARGE SCALE GENOMIC DNA]</scope>
    <source>
        <strain evidence="1">51987-8</strain>
    </source>
</reference>
<name>A0A369K668_HYPMA</name>
<keyword evidence="2" id="KW-1185">Reference proteome</keyword>
<dbReference type="Proteomes" id="UP000076154">
    <property type="component" value="Unassembled WGS sequence"/>
</dbReference>
<organism evidence="1 2">
    <name type="scientific">Hypsizygus marmoreus</name>
    <name type="common">White beech mushroom</name>
    <name type="synonym">Agaricus marmoreus</name>
    <dbReference type="NCBI Taxonomy" id="39966"/>
    <lineage>
        <taxon>Eukaryota</taxon>
        <taxon>Fungi</taxon>
        <taxon>Dikarya</taxon>
        <taxon>Basidiomycota</taxon>
        <taxon>Agaricomycotina</taxon>
        <taxon>Agaricomycetes</taxon>
        <taxon>Agaricomycetidae</taxon>
        <taxon>Agaricales</taxon>
        <taxon>Tricholomatineae</taxon>
        <taxon>Lyophyllaceae</taxon>
        <taxon>Hypsizygus</taxon>
    </lineage>
</organism>
<comment type="caution">
    <text evidence="1">The sequence shown here is derived from an EMBL/GenBank/DDBJ whole genome shotgun (WGS) entry which is preliminary data.</text>
</comment>
<dbReference type="InParanoid" id="A0A369K668"/>
<dbReference type="EMBL" id="LUEZ02000010">
    <property type="protein sequence ID" value="RDB29388.1"/>
    <property type="molecule type" value="Genomic_DNA"/>
</dbReference>